<proteinExistence type="predicted"/>
<feature type="chain" id="PRO_5004743093" description="Lipoprotein" evidence="2">
    <location>
        <begin position="26"/>
        <end position="145"/>
    </location>
</feature>
<feature type="region of interest" description="Disordered" evidence="1">
    <location>
        <begin position="122"/>
        <end position="145"/>
    </location>
</feature>
<evidence type="ECO:0008006" key="4">
    <source>
        <dbReference type="Google" id="ProtNLM"/>
    </source>
</evidence>
<dbReference type="EMBL" id="AB853026">
    <property type="protein sequence ID" value="BAO18898.1"/>
    <property type="molecule type" value="Genomic_DNA"/>
</dbReference>
<feature type="compositionally biased region" description="Polar residues" evidence="1">
    <location>
        <begin position="135"/>
        <end position="145"/>
    </location>
</feature>
<evidence type="ECO:0000256" key="1">
    <source>
        <dbReference type="SAM" id="MobiDB-lite"/>
    </source>
</evidence>
<sequence length="145" mass="15028">MNNAMKAMLSAAAILCAVSSASAHASDLILLSRISADSADGDAVALRETGAGGCMYAGSFHNKPHPASSWVEKVLAGSGVRLTSWLIEVTEKRCGGPGSQPLLSPVNMTIPLDSSHTYLDDLGRPQPGYVPGDSVASTRPRQVAH</sequence>
<reference evidence="3" key="1">
    <citation type="journal article" date="2014" name="Microbiology">
        <title>A 2,4-dichlorophenoxyacetic acid degradation plasmid pM7012 discloses distribution of an unclassified megaplasmid group across bacterial species.</title>
        <authorList>
            <person name="Sakai Y."/>
            <person name="Ogawa N."/>
            <person name="Shimomura Y."/>
            <person name="Fujii T."/>
        </authorList>
    </citation>
    <scope>NUCLEOTIDE SEQUENCE</scope>
    <source>
        <strain evidence="3">M701</strain>
    </source>
</reference>
<reference evidence="3" key="2">
    <citation type="submission" date="2024-06" db="EMBL/GenBank/DDBJ databases">
        <authorList>
            <person name="Sakai Y."/>
            <person name="Fujii T."/>
        </authorList>
    </citation>
    <scope>NUCLEOTIDE SEQUENCE</scope>
    <source>
        <strain evidence="3">M701</strain>
        <plasmid evidence="3">pM7012</plasmid>
    </source>
</reference>
<feature type="signal peptide" evidence="2">
    <location>
        <begin position="1"/>
        <end position="25"/>
    </location>
</feature>
<dbReference type="RefSeq" id="WP_023842441.1">
    <property type="nucleotide sequence ID" value="NC_022995.1"/>
</dbReference>
<name>V5YNJ9_9BURK</name>
<protein>
    <recommendedName>
        <fullName evidence="4">Lipoprotein</fullName>
    </recommendedName>
</protein>
<keyword evidence="3" id="KW-0614">Plasmid</keyword>
<evidence type="ECO:0000256" key="2">
    <source>
        <dbReference type="SAM" id="SignalP"/>
    </source>
</evidence>
<evidence type="ECO:0000313" key="3">
    <source>
        <dbReference type="EMBL" id="BAO18898.1"/>
    </source>
</evidence>
<organism evidence="3">
    <name type="scientific">Burkholderia sp. M701</name>
    <dbReference type="NCBI Taxonomy" id="326454"/>
    <lineage>
        <taxon>Bacteria</taxon>
        <taxon>Pseudomonadati</taxon>
        <taxon>Pseudomonadota</taxon>
        <taxon>Betaproteobacteria</taxon>
        <taxon>Burkholderiales</taxon>
        <taxon>Burkholderiaceae</taxon>
        <taxon>Burkholderia</taxon>
    </lineage>
</organism>
<accession>V5YNJ9</accession>
<keyword evidence="2" id="KW-0732">Signal</keyword>
<geneLocation type="plasmid" evidence="3">
    <name>pM7012</name>
</geneLocation>
<dbReference type="AlphaFoldDB" id="V5YNJ9"/>